<reference evidence="2 3" key="1">
    <citation type="submission" date="2015-06" db="EMBL/GenBank/DDBJ databases">
        <title>Improved classification and identification of acetic acid bacteria using matrix-assisted laser desorption/ionization time-of-flight mass spectrometry; Gluconobacter nephelii and Gluconobacter uchimurae are later heterotypic synonyms of Gluconobacter japonicus and Gluconobacter oxydans, respectively.</title>
        <authorList>
            <person name="Li L."/>
            <person name="Cleenwerck I."/>
            <person name="De Vuyst L."/>
            <person name="Vandamme P."/>
        </authorList>
    </citation>
    <scope>NUCLEOTIDE SEQUENCE [LARGE SCALE GENOMIC DNA]</scope>
    <source>
        <strain evidence="2 3">LMG 1663</strain>
    </source>
</reference>
<feature type="chain" id="PRO_5007555995" description="Inhibitor of vertebrate lysozyme" evidence="1">
    <location>
        <begin position="25"/>
        <end position="138"/>
    </location>
</feature>
<dbReference type="PATRIC" id="fig|104102.12.peg.609"/>
<dbReference type="OrthoDB" id="9033596at2"/>
<comment type="caution">
    <text evidence="2">The sequence shown here is derived from an EMBL/GenBank/DDBJ whole genome shotgun (WGS) entry which is preliminary data.</text>
</comment>
<sequence>MKENPVRPIIISLLTLCLATPALAQNGTYTVELAHSPKFAKAYQEMTHLPAWVTGTDAVSVPTKSITLAGHSYIVGHVCKPHDCGDNQLEIVFSDNGKAAWGLLSRVYGKTVYQMPLGEPDATILDALQASYRANNPN</sequence>
<name>A0A149TRS3_9PROT</name>
<proteinExistence type="predicted"/>
<dbReference type="InterPro" id="IPR036501">
    <property type="entry name" value="Inhibitor_vert_lysozyme_sf"/>
</dbReference>
<dbReference type="RefSeq" id="WP_156480432.1">
    <property type="nucleotide sequence ID" value="NZ_LHZT01000130.1"/>
</dbReference>
<evidence type="ECO:0000256" key="1">
    <source>
        <dbReference type="SAM" id="SignalP"/>
    </source>
</evidence>
<gene>
    <name evidence="2" type="ORF">AD947_13715</name>
</gene>
<accession>A0A149TRS3</accession>
<dbReference type="EMBL" id="LHZT01000130">
    <property type="protein sequence ID" value="KXV55827.1"/>
    <property type="molecule type" value="Genomic_DNA"/>
</dbReference>
<evidence type="ECO:0000313" key="3">
    <source>
        <dbReference type="Proteomes" id="UP000075411"/>
    </source>
</evidence>
<feature type="signal peptide" evidence="1">
    <location>
        <begin position="1"/>
        <end position="24"/>
    </location>
</feature>
<dbReference type="SUPFAM" id="SSF89872">
    <property type="entry name" value="Inhibitor of vertebrate lysozyme, Ivy"/>
    <property type="match status" value="1"/>
</dbReference>
<organism evidence="2 3">
    <name type="scientific">Acetobacter tropicalis</name>
    <dbReference type="NCBI Taxonomy" id="104102"/>
    <lineage>
        <taxon>Bacteria</taxon>
        <taxon>Pseudomonadati</taxon>
        <taxon>Pseudomonadota</taxon>
        <taxon>Alphaproteobacteria</taxon>
        <taxon>Acetobacterales</taxon>
        <taxon>Acetobacteraceae</taxon>
        <taxon>Acetobacter</taxon>
    </lineage>
</organism>
<evidence type="ECO:0008006" key="4">
    <source>
        <dbReference type="Google" id="ProtNLM"/>
    </source>
</evidence>
<keyword evidence="1" id="KW-0732">Signal</keyword>
<protein>
    <recommendedName>
        <fullName evidence="4">Inhibitor of vertebrate lysozyme</fullName>
    </recommendedName>
</protein>
<dbReference type="Pfam" id="PF08816">
    <property type="entry name" value="Ivy"/>
    <property type="match status" value="1"/>
</dbReference>
<dbReference type="Gene3D" id="3.40.1420.10">
    <property type="entry name" value="Inhibitor of vertebrate lysozyme"/>
    <property type="match status" value="1"/>
</dbReference>
<dbReference type="Proteomes" id="UP000075411">
    <property type="component" value="Unassembled WGS sequence"/>
</dbReference>
<dbReference type="AlphaFoldDB" id="A0A149TRS3"/>
<evidence type="ECO:0000313" key="2">
    <source>
        <dbReference type="EMBL" id="KXV55827.1"/>
    </source>
</evidence>